<dbReference type="Proteomes" id="UP000265520">
    <property type="component" value="Unassembled WGS sequence"/>
</dbReference>
<feature type="non-terminal residue" evidence="2">
    <location>
        <position position="21"/>
    </location>
</feature>
<evidence type="ECO:0000256" key="1">
    <source>
        <dbReference type="SAM" id="MobiDB-lite"/>
    </source>
</evidence>
<accession>A0A392SB85</accession>
<dbReference type="AlphaFoldDB" id="A0A392SB85"/>
<protein>
    <submittedName>
        <fullName evidence="2">Uncharacterized protein</fullName>
    </submittedName>
</protein>
<organism evidence="2 3">
    <name type="scientific">Trifolium medium</name>
    <dbReference type="NCBI Taxonomy" id="97028"/>
    <lineage>
        <taxon>Eukaryota</taxon>
        <taxon>Viridiplantae</taxon>
        <taxon>Streptophyta</taxon>
        <taxon>Embryophyta</taxon>
        <taxon>Tracheophyta</taxon>
        <taxon>Spermatophyta</taxon>
        <taxon>Magnoliopsida</taxon>
        <taxon>eudicotyledons</taxon>
        <taxon>Gunneridae</taxon>
        <taxon>Pentapetalae</taxon>
        <taxon>rosids</taxon>
        <taxon>fabids</taxon>
        <taxon>Fabales</taxon>
        <taxon>Fabaceae</taxon>
        <taxon>Papilionoideae</taxon>
        <taxon>50 kb inversion clade</taxon>
        <taxon>NPAAA clade</taxon>
        <taxon>Hologalegina</taxon>
        <taxon>IRL clade</taxon>
        <taxon>Trifolieae</taxon>
        <taxon>Trifolium</taxon>
    </lineage>
</organism>
<keyword evidence="3" id="KW-1185">Reference proteome</keyword>
<dbReference type="EMBL" id="LXQA010353557">
    <property type="protein sequence ID" value="MCI46161.1"/>
    <property type="molecule type" value="Genomic_DNA"/>
</dbReference>
<proteinExistence type="predicted"/>
<sequence length="21" mass="2147">MPVSVDSSLARGGSRKGMPTL</sequence>
<comment type="caution">
    <text evidence="2">The sequence shown here is derived from an EMBL/GenBank/DDBJ whole genome shotgun (WGS) entry which is preliminary data.</text>
</comment>
<evidence type="ECO:0000313" key="2">
    <source>
        <dbReference type="EMBL" id="MCI46161.1"/>
    </source>
</evidence>
<reference evidence="2 3" key="1">
    <citation type="journal article" date="2018" name="Front. Plant Sci.">
        <title>Red Clover (Trifolium pratense) and Zigzag Clover (T. medium) - A Picture of Genomic Similarities and Differences.</title>
        <authorList>
            <person name="Dluhosova J."/>
            <person name="Istvanek J."/>
            <person name="Nedelnik J."/>
            <person name="Repkova J."/>
        </authorList>
    </citation>
    <scope>NUCLEOTIDE SEQUENCE [LARGE SCALE GENOMIC DNA]</scope>
    <source>
        <strain evidence="3">cv. 10/8</strain>
        <tissue evidence="2">Leaf</tissue>
    </source>
</reference>
<name>A0A392SB85_9FABA</name>
<evidence type="ECO:0000313" key="3">
    <source>
        <dbReference type="Proteomes" id="UP000265520"/>
    </source>
</evidence>
<feature type="region of interest" description="Disordered" evidence="1">
    <location>
        <begin position="1"/>
        <end position="21"/>
    </location>
</feature>